<dbReference type="Proteomes" id="UP000236842">
    <property type="component" value="Unassembled WGS sequence"/>
</dbReference>
<feature type="coiled-coil region" evidence="1">
    <location>
        <begin position="74"/>
        <end position="108"/>
    </location>
</feature>
<accession>A0A2H9N741</accession>
<dbReference type="AlphaFoldDB" id="A0A2H9N741"/>
<reference evidence="3" key="1">
    <citation type="submission" date="2017-09" db="EMBL/GenBank/DDBJ databases">
        <title>Depth-based differentiation of microbial function through sediment-hosted aquifers and enrichment of novel symbionts in the deep terrestrial subsurface.</title>
        <authorList>
            <person name="Probst A.J."/>
            <person name="Ladd B."/>
            <person name="Jarett J.K."/>
            <person name="Geller-Mcgrath D.E."/>
            <person name="Sieber C.M.K."/>
            <person name="Emerson J.B."/>
            <person name="Anantharaman K."/>
            <person name="Thomas B.C."/>
            <person name="Malmstrom R."/>
            <person name="Stieglmeier M."/>
            <person name="Klingl A."/>
            <person name="Woyke T."/>
            <person name="Ryan C.M."/>
            <person name="Banfield J.F."/>
        </authorList>
    </citation>
    <scope>NUCLEOTIDE SEQUENCE [LARGE SCALE GENOMIC DNA]</scope>
</reference>
<comment type="caution">
    <text evidence="2">The sequence shown here is derived from an EMBL/GenBank/DDBJ whole genome shotgun (WGS) entry which is preliminary data.</text>
</comment>
<evidence type="ECO:0000256" key="1">
    <source>
        <dbReference type="SAM" id="Coils"/>
    </source>
</evidence>
<sequence length="287" mass="33397">MRALKTRIVLEREIKNCKRRLEKLIQLEKRSRKVWTKAYNLFLKAANQLVGLKVHHTKKEADLKKKIKDWPAETIRLTSERDAFRKQIEQAKDKLAKLGTKLATLKEQELNEVKNVNDIVTQVFELNATVVVASGAREDCLKRHVFPRLIDEHGNLRSQISFTSSDGLRRVIAMVNTMTIVHGDLASQAKLEIQGFFDRFQRVAKMDDTVKPLFDLTRQLLVEKTDFKVGPDLYRFLSMELDADIFPELSRAQTLLRQSIRSEKTSSYIRIYERDNRTSPWRPMAQS</sequence>
<keyword evidence="1" id="KW-0175">Coiled coil</keyword>
<organism evidence="2 3">
    <name type="scientific">Candidatus Brennerbacteria bacterium CG_4_8_14_3_um_filter_43_14</name>
    <dbReference type="NCBI Taxonomy" id="1974521"/>
    <lineage>
        <taxon>Bacteria</taxon>
        <taxon>Candidatus Brenneribacteriota</taxon>
    </lineage>
</organism>
<evidence type="ECO:0000313" key="2">
    <source>
        <dbReference type="EMBL" id="PIX29232.1"/>
    </source>
</evidence>
<proteinExistence type="predicted"/>
<gene>
    <name evidence="2" type="ORF">COZ64_00645</name>
</gene>
<name>A0A2H9N741_9BACT</name>
<evidence type="ECO:0000313" key="3">
    <source>
        <dbReference type="Proteomes" id="UP000236842"/>
    </source>
</evidence>
<protein>
    <submittedName>
        <fullName evidence="2">Uncharacterized protein</fullName>
    </submittedName>
</protein>
<dbReference type="EMBL" id="PFIJ01000012">
    <property type="protein sequence ID" value="PIX29232.1"/>
    <property type="molecule type" value="Genomic_DNA"/>
</dbReference>